<keyword evidence="1" id="KW-0732">Signal</keyword>
<gene>
    <name evidence="2" type="ORF">BKA67DRAFT_655813</name>
</gene>
<keyword evidence="3" id="KW-1185">Reference proteome</keyword>
<sequence>MKLKSFANFVFAAATLTTAGPIHPRADVSSTTTFDQIRIPFPNRVGAQVNQLLGNTPLNFTDISTGNSRGVVTVGITPSSGANVGVSLQDNNAAQSTIRIPRRSNVTSFDLESFRFGCVYGGLSGTDPKGVSICIVGVNGYRNGWRVANQVFTFNPGRVTKNTLVPARLSTSFQNIHSVLFATVYSASITSGGATYFDDVKITAHSGNTTSAT</sequence>
<protein>
    <recommendedName>
        <fullName evidence="4">Secreted protein</fullName>
    </recommendedName>
</protein>
<evidence type="ECO:0000256" key="1">
    <source>
        <dbReference type="SAM" id="SignalP"/>
    </source>
</evidence>
<feature type="chain" id="PRO_5040183491" description="Secreted protein" evidence="1">
    <location>
        <begin position="20"/>
        <end position="213"/>
    </location>
</feature>
<evidence type="ECO:0008006" key="4">
    <source>
        <dbReference type="Google" id="ProtNLM"/>
    </source>
</evidence>
<dbReference type="OrthoDB" id="4820608at2759"/>
<evidence type="ECO:0000313" key="2">
    <source>
        <dbReference type="EMBL" id="KAH6657556.1"/>
    </source>
</evidence>
<feature type="signal peptide" evidence="1">
    <location>
        <begin position="1"/>
        <end position="19"/>
    </location>
</feature>
<dbReference type="AlphaFoldDB" id="A0A9P8USU6"/>
<proteinExistence type="predicted"/>
<dbReference type="Proteomes" id="UP000758603">
    <property type="component" value="Unassembled WGS sequence"/>
</dbReference>
<evidence type="ECO:0000313" key="3">
    <source>
        <dbReference type="Proteomes" id="UP000758603"/>
    </source>
</evidence>
<dbReference type="RefSeq" id="XP_045961790.1">
    <property type="nucleotide sequence ID" value="XM_046106830.1"/>
</dbReference>
<name>A0A9P8USU6_9PEZI</name>
<accession>A0A9P8USU6</accession>
<dbReference type="EMBL" id="JAGPXC010000002">
    <property type="protein sequence ID" value="KAH6657556.1"/>
    <property type="molecule type" value="Genomic_DNA"/>
</dbReference>
<comment type="caution">
    <text evidence="2">The sequence shown here is derived from an EMBL/GenBank/DDBJ whole genome shotgun (WGS) entry which is preliminary data.</text>
</comment>
<dbReference type="GeneID" id="70135721"/>
<reference evidence="2" key="1">
    <citation type="journal article" date="2021" name="Nat. Commun.">
        <title>Genetic determinants of endophytism in the Arabidopsis root mycobiome.</title>
        <authorList>
            <person name="Mesny F."/>
            <person name="Miyauchi S."/>
            <person name="Thiergart T."/>
            <person name="Pickel B."/>
            <person name="Atanasova L."/>
            <person name="Karlsson M."/>
            <person name="Huettel B."/>
            <person name="Barry K.W."/>
            <person name="Haridas S."/>
            <person name="Chen C."/>
            <person name="Bauer D."/>
            <person name="Andreopoulos W."/>
            <person name="Pangilinan J."/>
            <person name="LaButti K."/>
            <person name="Riley R."/>
            <person name="Lipzen A."/>
            <person name="Clum A."/>
            <person name="Drula E."/>
            <person name="Henrissat B."/>
            <person name="Kohler A."/>
            <person name="Grigoriev I.V."/>
            <person name="Martin F.M."/>
            <person name="Hacquard S."/>
        </authorList>
    </citation>
    <scope>NUCLEOTIDE SEQUENCE</scope>
    <source>
        <strain evidence="2">MPI-SDFR-AT-0073</strain>
    </source>
</reference>
<organism evidence="2 3">
    <name type="scientific">Truncatella angustata</name>
    <dbReference type="NCBI Taxonomy" id="152316"/>
    <lineage>
        <taxon>Eukaryota</taxon>
        <taxon>Fungi</taxon>
        <taxon>Dikarya</taxon>
        <taxon>Ascomycota</taxon>
        <taxon>Pezizomycotina</taxon>
        <taxon>Sordariomycetes</taxon>
        <taxon>Xylariomycetidae</taxon>
        <taxon>Amphisphaeriales</taxon>
        <taxon>Sporocadaceae</taxon>
        <taxon>Truncatella</taxon>
    </lineage>
</organism>